<gene>
    <name evidence="11" type="ORF">LTR69_010382</name>
</gene>
<evidence type="ECO:0000256" key="8">
    <source>
        <dbReference type="SAM" id="MobiDB-lite"/>
    </source>
</evidence>
<dbReference type="Pfam" id="PF01061">
    <property type="entry name" value="ABC2_membrane"/>
    <property type="match status" value="2"/>
</dbReference>
<dbReference type="Proteomes" id="UP001345691">
    <property type="component" value="Unassembled WGS sequence"/>
</dbReference>
<dbReference type="PROSITE" id="PS50893">
    <property type="entry name" value="ABC_TRANSPORTER_2"/>
    <property type="match status" value="2"/>
</dbReference>
<proteinExistence type="predicted"/>
<feature type="transmembrane region" description="Helical" evidence="9">
    <location>
        <begin position="418"/>
        <end position="439"/>
    </location>
</feature>
<feature type="transmembrane region" description="Helical" evidence="9">
    <location>
        <begin position="659"/>
        <end position="679"/>
    </location>
</feature>
<feature type="transmembrane region" description="Helical" evidence="9">
    <location>
        <begin position="1328"/>
        <end position="1354"/>
    </location>
</feature>
<feature type="transmembrane region" description="Helical" evidence="9">
    <location>
        <begin position="1257"/>
        <end position="1274"/>
    </location>
</feature>
<dbReference type="PANTHER" id="PTHR48041">
    <property type="entry name" value="ABC TRANSPORTER G FAMILY MEMBER 28"/>
    <property type="match status" value="1"/>
</dbReference>
<feature type="region of interest" description="Disordered" evidence="8">
    <location>
        <begin position="1109"/>
        <end position="1142"/>
    </location>
</feature>
<dbReference type="Pfam" id="PF19055">
    <property type="entry name" value="ABC2_membrane_7"/>
    <property type="match status" value="1"/>
</dbReference>
<feature type="transmembrane region" description="Helical" evidence="9">
    <location>
        <begin position="454"/>
        <end position="475"/>
    </location>
</feature>
<comment type="caution">
    <text evidence="11">The sequence shown here is derived from an EMBL/GenBank/DDBJ whole genome shotgun (WGS) entry which is preliminary data.</text>
</comment>
<keyword evidence="6 9" id="KW-1133">Transmembrane helix</keyword>
<feature type="compositionally biased region" description="Polar residues" evidence="8">
    <location>
        <begin position="1113"/>
        <end position="1129"/>
    </location>
</feature>
<feature type="domain" description="ABC transporter" evidence="10">
    <location>
        <begin position="81"/>
        <end position="326"/>
    </location>
</feature>
<feature type="transmembrane region" description="Helical" evidence="9">
    <location>
        <begin position="1445"/>
        <end position="1465"/>
    </location>
</feature>
<reference evidence="11 12" key="1">
    <citation type="submission" date="2023-08" db="EMBL/GenBank/DDBJ databases">
        <title>Black Yeasts Isolated from many extreme environments.</title>
        <authorList>
            <person name="Coleine C."/>
            <person name="Stajich J.E."/>
            <person name="Selbmann L."/>
        </authorList>
    </citation>
    <scope>NUCLEOTIDE SEQUENCE [LARGE SCALE GENOMIC DNA]</scope>
    <source>
        <strain evidence="11 12">CCFEE 6328</strain>
    </source>
</reference>
<keyword evidence="4" id="KW-0547">Nucleotide-binding</keyword>
<dbReference type="Pfam" id="PF00005">
    <property type="entry name" value="ABC_tran"/>
    <property type="match status" value="2"/>
</dbReference>
<organism evidence="11 12">
    <name type="scientific">Exophiala sideris</name>
    <dbReference type="NCBI Taxonomy" id="1016849"/>
    <lineage>
        <taxon>Eukaryota</taxon>
        <taxon>Fungi</taxon>
        <taxon>Dikarya</taxon>
        <taxon>Ascomycota</taxon>
        <taxon>Pezizomycotina</taxon>
        <taxon>Eurotiomycetes</taxon>
        <taxon>Chaetothyriomycetidae</taxon>
        <taxon>Chaetothyriales</taxon>
        <taxon>Herpotrichiellaceae</taxon>
        <taxon>Exophiala</taxon>
    </lineage>
</organism>
<dbReference type="Gene3D" id="3.40.50.300">
    <property type="entry name" value="P-loop containing nucleotide triphosphate hydrolases"/>
    <property type="match status" value="2"/>
</dbReference>
<dbReference type="PROSITE" id="PS00211">
    <property type="entry name" value="ABC_TRANSPORTER_1"/>
    <property type="match status" value="1"/>
</dbReference>
<keyword evidence="12" id="KW-1185">Reference proteome</keyword>
<feature type="region of interest" description="Disordered" evidence="8">
    <location>
        <begin position="1043"/>
        <end position="1065"/>
    </location>
</feature>
<dbReference type="InterPro" id="IPR043926">
    <property type="entry name" value="ABCG_dom"/>
</dbReference>
<evidence type="ECO:0000313" key="11">
    <source>
        <dbReference type="EMBL" id="KAK5051170.1"/>
    </source>
</evidence>
<dbReference type="SMART" id="SM00382">
    <property type="entry name" value="AAA"/>
    <property type="match status" value="2"/>
</dbReference>
<dbReference type="InterPro" id="IPR003439">
    <property type="entry name" value="ABC_transporter-like_ATP-bd"/>
</dbReference>
<evidence type="ECO:0000313" key="12">
    <source>
        <dbReference type="Proteomes" id="UP001345691"/>
    </source>
</evidence>
<keyword evidence="2" id="KW-0813">Transport</keyword>
<dbReference type="SUPFAM" id="SSF52540">
    <property type="entry name" value="P-loop containing nucleoside triphosphate hydrolases"/>
    <property type="match status" value="2"/>
</dbReference>
<name>A0ABR0IXD4_9EURO</name>
<feature type="domain" description="ABC transporter" evidence="10">
    <location>
        <begin position="716"/>
        <end position="969"/>
    </location>
</feature>
<evidence type="ECO:0000259" key="10">
    <source>
        <dbReference type="PROSITE" id="PS50893"/>
    </source>
</evidence>
<feature type="transmembrane region" description="Helical" evidence="9">
    <location>
        <begin position="1360"/>
        <end position="1386"/>
    </location>
</feature>
<dbReference type="InterPro" id="IPR050352">
    <property type="entry name" value="ABCG_transporters"/>
</dbReference>
<evidence type="ECO:0000256" key="3">
    <source>
        <dbReference type="ARBA" id="ARBA00022692"/>
    </source>
</evidence>
<feature type="transmembrane region" description="Helical" evidence="9">
    <location>
        <begin position="596"/>
        <end position="613"/>
    </location>
</feature>
<sequence length="1497" mass="165473">MKDSWPLPEQKESRSLISLQSFSPGQDSAIDSIQARSIQGQTDKAGDLRWSLSPTNIYLRDLTVAVHWREPAEQSTGISSLLPRQFARTHLAFKTILDGVSADITAGSLTAIVGGSGSGKTTLLDTISQRVKTSRIDVSGSVYYNTSLLSFHKGTKARINVAYALQDDVLWPQLTVRETLTYAAALRLPSSVTHQERSQRVEDVLEDLGLTQCADTRIGDSLHKGCSGGEKRRTTIAIQLLTDSSVLFLDEPTTGLDAAAAFQLVKVLRRLAHTGRTIVMTIHQPRSEMWELIDNLIVLTQGRTAYSGSKAACLRHFEQAGHEIPLFVNPFEFVMDITAIDSRSLQLESTSRARADALTRLWKQKAARLYATQPKENPDQSSWDTTALLQQSNRHVSIMQRTMVLTLRTWKVTCRDRLGVFASIIEAITMGVVTGWIFYNVGSDLSGIRSREGAMWSAVGLQGYLVLIFETYRLTNDIKVFDRERREGVSSAVAFVASRRMARALLEDIPVPLIYSTLLYFMAGFRHDAVQFSVFFALVVMLHYAAVNVATICVALSRNFQISSLIANTIYTAQSMACGFFINTLEIAIWLRWTKWISYLFYAFGALCVNEFAGHVYDCPSSLGTLNSAACKEYDGDFILQSLNIPHTWLRRKLLWRPILATLAFTVLFLFIAILVLHFNHSEVQVSRQVGTDNDYLAEKVKLRDEQVKRMTTVTLKEISLGFEQNRILQKNTYRPVVSNVSAVFQPGALNVILGPSGSGKTSLLNCMAERVHDTATTKWQQTGEMLFNGASVSGAALRSASSYVVQDDEGLLAFLTVRETLQYAARMRLPKWMSATQQIDRAESLIEDLGLKQCADTMVGNELCRGISGGEKRRLSIAIQILADPLVLFLDEPTSGLDTVTAASTIDVLQSLADEGRTVIFTIHQPRSEWLKRFETVLLLGKGGEVAYTGPTSSMLDYFQRMGHECPQHQNPADFVLDLVSQQCPRFDTQALETFTQPVAMTDSQTTLCAPASPTKTPTLLLTQIELADFRPDLYSRFSIQASETSSRPTSMADGQTTPCAPASPTKTPTLLLTQIEPADSVPDLVSQQYSPFTQPVSMADSQITLCAPASPTKTPSPLSAQIEPDSQTTLSLPTTPTKTPTRLLTQIQPDIQTTVSAPASPRKTPTPLLTQIEADKPPILTPAHLGTYAREPLGFARALSLLLRRELTNITRQPVLAMGRVSLFIGVAFILLCYATPLKHDYYSVQSRMGCVQQITALYFVGMLNAIALYPAQRELFYREDEDDLYSLEAFFVSYSILEIPIEILSALLFGVITVLGVGFPRTPSLVFIFAFNAFCVVNCGESLAIILLTFISHAGLAVSLCCILISISVHLTGIIAITIPAFLGALNYVSPLKWLIGNLTPYSLRGLAFTCTEAQRLPNGQCPIETGQQVLELYHQDHNAPMYLAILAGVTVGYRLLAYVVLKARRTRWRELMHDLRMTSAQRTISGRGNDETS</sequence>
<evidence type="ECO:0000256" key="1">
    <source>
        <dbReference type="ARBA" id="ARBA00004141"/>
    </source>
</evidence>
<keyword evidence="3 9" id="KW-0812">Transmembrane</keyword>
<evidence type="ECO:0000256" key="6">
    <source>
        <dbReference type="ARBA" id="ARBA00022989"/>
    </source>
</evidence>
<feature type="transmembrane region" description="Helical" evidence="9">
    <location>
        <begin position="1294"/>
        <end position="1321"/>
    </location>
</feature>
<protein>
    <recommendedName>
        <fullName evidence="10">ABC transporter domain-containing protein</fullName>
    </recommendedName>
</protein>
<dbReference type="InterPro" id="IPR027417">
    <property type="entry name" value="P-loop_NTPase"/>
</dbReference>
<dbReference type="InterPro" id="IPR017871">
    <property type="entry name" value="ABC_transporter-like_CS"/>
</dbReference>
<feature type="transmembrane region" description="Helical" evidence="9">
    <location>
        <begin position="1217"/>
        <end position="1236"/>
    </location>
</feature>
<evidence type="ECO:0000256" key="2">
    <source>
        <dbReference type="ARBA" id="ARBA00022448"/>
    </source>
</evidence>
<evidence type="ECO:0000256" key="7">
    <source>
        <dbReference type="ARBA" id="ARBA00023136"/>
    </source>
</evidence>
<dbReference type="PANTHER" id="PTHR48041:SF119">
    <property type="entry name" value="ROA1P"/>
    <property type="match status" value="1"/>
</dbReference>
<dbReference type="EMBL" id="JAVRRF010000035">
    <property type="protein sequence ID" value="KAK5051170.1"/>
    <property type="molecule type" value="Genomic_DNA"/>
</dbReference>
<accession>A0ABR0IXD4</accession>
<feature type="transmembrane region" description="Helical" evidence="9">
    <location>
        <begin position="535"/>
        <end position="557"/>
    </location>
</feature>
<comment type="subcellular location">
    <subcellularLocation>
        <location evidence="1">Membrane</location>
        <topology evidence="1">Multi-pass membrane protein</topology>
    </subcellularLocation>
</comment>
<evidence type="ECO:0000256" key="5">
    <source>
        <dbReference type="ARBA" id="ARBA00022840"/>
    </source>
</evidence>
<evidence type="ECO:0000256" key="4">
    <source>
        <dbReference type="ARBA" id="ARBA00022741"/>
    </source>
</evidence>
<feature type="transmembrane region" description="Helical" evidence="9">
    <location>
        <begin position="569"/>
        <end position="590"/>
    </location>
</feature>
<evidence type="ECO:0000256" key="9">
    <source>
        <dbReference type="SAM" id="Phobius"/>
    </source>
</evidence>
<dbReference type="InterPro" id="IPR003593">
    <property type="entry name" value="AAA+_ATPase"/>
</dbReference>
<dbReference type="InterPro" id="IPR013525">
    <property type="entry name" value="ABC2_TM"/>
</dbReference>
<keyword evidence="7 9" id="KW-0472">Membrane</keyword>
<feature type="compositionally biased region" description="Low complexity" evidence="8">
    <location>
        <begin position="1130"/>
        <end position="1142"/>
    </location>
</feature>
<keyword evidence="5" id="KW-0067">ATP-binding</keyword>